<dbReference type="InterPro" id="IPR004358">
    <property type="entry name" value="Sig_transdc_His_kin-like_C"/>
</dbReference>
<gene>
    <name evidence="9" type="ordered locus">Cyan7425_1391</name>
</gene>
<accession>B8HNN3</accession>
<dbReference type="EMBL" id="CP001344">
    <property type="protein sequence ID" value="ACL43764.1"/>
    <property type="molecule type" value="Genomic_DNA"/>
</dbReference>
<dbReference type="Gene3D" id="3.30.565.10">
    <property type="entry name" value="Histidine kinase-like ATPase, C-terminal domain"/>
    <property type="match status" value="1"/>
</dbReference>
<feature type="domain" description="Response regulatory" evidence="8">
    <location>
        <begin position="3"/>
        <end position="119"/>
    </location>
</feature>
<dbReference type="OrthoDB" id="418136at2"/>
<dbReference type="GO" id="GO:0000155">
    <property type="term" value="F:phosphorelay sensor kinase activity"/>
    <property type="evidence" value="ECO:0007669"/>
    <property type="project" value="TreeGrafter"/>
</dbReference>
<dbReference type="PROSITE" id="PS50110">
    <property type="entry name" value="RESPONSE_REGULATORY"/>
    <property type="match status" value="1"/>
</dbReference>
<dbReference type="SUPFAM" id="SSF55874">
    <property type="entry name" value="ATPase domain of HSP90 chaperone/DNA topoisomerase II/histidine kinase"/>
    <property type="match status" value="1"/>
</dbReference>
<evidence type="ECO:0000256" key="2">
    <source>
        <dbReference type="ARBA" id="ARBA00012438"/>
    </source>
</evidence>
<sequence>MAVILIVDDEPVNFDVIETLLSGDNHQLHYAADSVDAFGFLEQLQPDLILLDVMLPGVNGINMCQIIKANPEWQSIPIIMITALSEKEDLARCLKAGADDFISKPVHSLELRARVKSMLRIKRQYGRLQQFSELQRETISMLSQNLTELTGDITFTFPHEVNVPILSISAAIRLLQDRLESMDIADMCVVLAVMNDSIHSLEELTKKFLNYLELSTKEQPSLILPKTHFSATAIEIELRAQAQRIDRSQDLSFHLQEAQLSIPPEYLSMLLQELVENSLKFSSPGTLIKVSSQVDGASLILTVHDSGKGIPQEHVATINTFMQSEFYPSAQGGVGLGLKIVKKIVKLAGGQFSLTSLCQQETEVNIRLPLSSH</sequence>
<feature type="domain" description="Histidine kinase" evidence="7">
    <location>
        <begin position="156"/>
        <end position="372"/>
    </location>
</feature>
<comment type="catalytic activity">
    <reaction evidence="1">
        <text>ATP + protein L-histidine = ADP + protein N-phospho-L-histidine.</text>
        <dbReference type="EC" id="2.7.13.3"/>
    </reaction>
</comment>
<dbReference type="PRINTS" id="PR00344">
    <property type="entry name" value="BCTRLSENSOR"/>
</dbReference>
<evidence type="ECO:0000256" key="3">
    <source>
        <dbReference type="ARBA" id="ARBA00022553"/>
    </source>
</evidence>
<dbReference type="Pfam" id="PF02518">
    <property type="entry name" value="HATPase_c"/>
    <property type="match status" value="1"/>
</dbReference>
<protein>
    <recommendedName>
        <fullName evidence="2">histidine kinase</fullName>
        <ecNumber evidence="2">2.7.13.3</ecNumber>
    </recommendedName>
</protein>
<feature type="modified residue" description="4-aspartylphosphate" evidence="6">
    <location>
        <position position="52"/>
    </location>
</feature>
<dbReference type="STRING" id="395961.Cyan7425_1391"/>
<keyword evidence="3 6" id="KW-0597">Phosphoprotein</keyword>
<evidence type="ECO:0000256" key="5">
    <source>
        <dbReference type="ARBA" id="ARBA00023012"/>
    </source>
</evidence>
<keyword evidence="4 9" id="KW-0808">Transferase</keyword>
<dbReference type="InterPro" id="IPR005467">
    <property type="entry name" value="His_kinase_dom"/>
</dbReference>
<dbReference type="PANTHER" id="PTHR43547">
    <property type="entry name" value="TWO-COMPONENT HISTIDINE KINASE"/>
    <property type="match status" value="1"/>
</dbReference>
<dbReference type="PANTHER" id="PTHR43547:SF2">
    <property type="entry name" value="HYBRID SIGNAL TRANSDUCTION HISTIDINE KINASE C"/>
    <property type="match status" value="1"/>
</dbReference>
<dbReference type="EC" id="2.7.13.3" evidence="2"/>
<dbReference type="InterPro" id="IPR003594">
    <property type="entry name" value="HATPase_dom"/>
</dbReference>
<name>B8HNN3_CYAP4</name>
<dbReference type="Gene3D" id="3.40.50.2300">
    <property type="match status" value="1"/>
</dbReference>
<dbReference type="AlphaFoldDB" id="B8HNN3"/>
<dbReference type="SMART" id="SM00387">
    <property type="entry name" value="HATPase_c"/>
    <property type="match status" value="1"/>
</dbReference>
<dbReference type="Pfam" id="PF00072">
    <property type="entry name" value="Response_reg"/>
    <property type="match status" value="1"/>
</dbReference>
<dbReference type="KEGG" id="cyn:Cyan7425_1391"/>
<evidence type="ECO:0000313" key="9">
    <source>
        <dbReference type="EMBL" id="ACL43764.1"/>
    </source>
</evidence>
<dbReference type="PROSITE" id="PS50109">
    <property type="entry name" value="HIS_KIN"/>
    <property type="match status" value="1"/>
</dbReference>
<evidence type="ECO:0000256" key="4">
    <source>
        <dbReference type="ARBA" id="ARBA00022777"/>
    </source>
</evidence>
<dbReference type="InterPro" id="IPR011006">
    <property type="entry name" value="CheY-like_superfamily"/>
</dbReference>
<keyword evidence="5" id="KW-0902">Two-component regulatory system</keyword>
<dbReference type="eggNOG" id="COG3437">
    <property type="taxonomic scope" value="Bacteria"/>
</dbReference>
<dbReference type="SUPFAM" id="SSF52172">
    <property type="entry name" value="CheY-like"/>
    <property type="match status" value="1"/>
</dbReference>
<evidence type="ECO:0000259" key="7">
    <source>
        <dbReference type="PROSITE" id="PS50109"/>
    </source>
</evidence>
<organism evidence="9">
    <name type="scientific">Cyanothece sp. (strain PCC 7425 / ATCC 29141)</name>
    <dbReference type="NCBI Taxonomy" id="395961"/>
    <lineage>
        <taxon>Bacteria</taxon>
        <taxon>Bacillati</taxon>
        <taxon>Cyanobacteriota</taxon>
        <taxon>Cyanophyceae</taxon>
        <taxon>Gomontiellales</taxon>
        <taxon>Cyanothecaceae</taxon>
        <taxon>Cyanothece</taxon>
    </lineage>
</organism>
<evidence type="ECO:0000256" key="1">
    <source>
        <dbReference type="ARBA" id="ARBA00000085"/>
    </source>
</evidence>
<keyword evidence="4 9" id="KW-0418">Kinase</keyword>
<dbReference type="SMART" id="SM00448">
    <property type="entry name" value="REC"/>
    <property type="match status" value="1"/>
</dbReference>
<proteinExistence type="predicted"/>
<dbReference type="InterPro" id="IPR001789">
    <property type="entry name" value="Sig_transdc_resp-reg_receiver"/>
</dbReference>
<dbReference type="HOGENOM" id="CLU_000445_114_72_3"/>
<reference evidence="9" key="1">
    <citation type="submission" date="2009-01" db="EMBL/GenBank/DDBJ databases">
        <title>Complete sequence of chromosome Cyanothece sp. PCC 7425.</title>
        <authorList>
            <consortium name="US DOE Joint Genome Institute"/>
            <person name="Lucas S."/>
            <person name="Copeland A."/>
            <person name="Lapidus A."/>
            <person name="Glavina del Rio T."/>
            <person name="Dalin E."/>
            <person name="Tice H."/>
            <person name="Bruce D."/>
            <person name="Goodwin L."/>
            <person name="Pitluck S."/>
            <person name="Sims D."/>
            <person name="Meineke L."/>
            <person name="Brettin T."/>
            <person name="Detter J.C."/>
            <person name="Han C."/>
            <person name="Larimer F."/>
            <person name="Land M."/>
            <person name="Hauser L."/>
            <person name="Kyrpides N."/>
            <person name="Ovchinnikova G."/>
            <person name="Liberton M."/>
            <person name="Stoeckel J."/>
            <person name="Banerjee A."/>
            <person name="Singh A."/>
            <person name="Page L."/>
            <person name="Sato H."/>
            <person name="Zhao L."/>
            <person name="Sherman L."/>
            <person name="Pakrasi H."/>
            <person name="Richardson P."/>
        </authorList>
    </citation>
    <scope>NUCLEOTIDE SEQUENCE</scope>
    <source>
        <strain evidence="9">PCC 7425</strain>
    </source>
</reference>
<evidence type="ECO:0000259" key="8">
    <source>
        <dbReference type="PROSITE" id="PS50110"/>
    </source>
</evidence>
<dbReference type="InterPro" id="IPR036890">
    <property type="entry name" value="HATPase_C_sf"/>
</dbReference>
<evidence type="ECO:0000256" key="6">
    <source>
        <dbReference type="PROSITE-ProRule" id="PRU00169"/>
    </source>
</evidence>